<dbReference type="Proteomes" id="UP000549617">
    <property type="component" value="Unassembled WGS sequence"/>
</dbReference>
<reference evidence="1 2" key="1">
    <citation type="submission" date="2020-08" db="EMBL/GenBank/DDBJ databases">
        <title>Genomic Encyclopedia of Type Strains, Phase IV (KMG-IV): sequencing the most valuable type-strain genomes for metagenomic binning, comparative biology and taxonomic classification.</title>
        <authorList>
            <person name="Goeker M."/>
        </authorList>
    </citation>
    <scope>NUCLEOTIDE SEQUENCE [LARGE SCALE GENOMIC DNA]</scope>
    <source>
        <strain evidence="1 2">DSM 25079</strain>
    </source>
</reference>
<protein>
    <submittedName>
        <fullName evidence="1">Uncharacterized protein</fullName>
    </submittedName>
</protein>
<comment type="caution">
    <text evidence="1">The sequence shown here is derived from an EMBL/GenBank/DDBJ whole genome shotgun (WGS) entry which is preliminary data.</text>
</comment>
<proteinExistence type="predicted"/>
<accession>A0A7W9ALQ5</accession>
<dbReference type="EMBL" id="JACIJC010000009">
    <property type="protein sequence ID" value="MBB5687811.1"/>
    <property type="molecule type" value="Genomic_DNA"/>
</dbReference>
<gene>
    <name evidence="1" type="ORF">FHS49_003857</name>
</gene>
<organism evidence="1 2">
    <name type="scientific">Sphingobium boeckii</name>
    <dbReference type="NCBI Taxonomy" id="1082345"/>
    <lineage>
        <taxon>Bacteria</taxon>
        <taxon>Pseudomonadati</taxon>
        <taxon>Pseudomonadota</taxon>
        <taxon>Alphaproteobacteria</taxon>
        <taxon>Sphingomonadales</taxon>
        <taxon>Sphingomonadaceae</taxon>
        <taxon>Sphingobium</taxon>
    </lineage>
</organism>
<evidence type="ECO:0000313" key="2">
    <source>
        <dbReference type="Proteomes" id="UP000549617"/>
    </source>
</evidence>
<keyword evidence="2" id="KW-1185">Reference proteome</keyword>
<name>A0A7W9ALQ5_9SPHN</name>
<evidence type="ECO:0000313" key="1">
    <source>
        <dbReference type="EMBL" id="MBB5687811.1"/>
    </source>
</evidence>
<sequence>MGCFRHKIGVWQGSKDLWAARAWRLAAIFTARRCRVEHIIFKEAAMFVAVYSWRVVPGKEERFRRA</sequence>
<dbReference type="AlphaFoldDB" id="A0A7W9ALQ5"/>